<keyword evidence="2" id="KW-1185">Reference proteome</keyword>
<evidence type="ECO:0000313" key="2">
    <source>
        <dbReference type="Proteomes" id="UP001501222"/>
    </source>
</evidence>
<dbReference type="Proteomes" id="UP001501222">
    <property type="component" value="Unassembled WGS sequence"/>
</dbReference>
<accession>A0ABP6Z057</accession>
<protein>
    <submittedName>
        <fullName evidence="1">Uncharacterized protein</fullName>
    </submittedName>
</protein>
<sequence length="146" mass="15818">MEWIGLITGDQVAVDERGSVVAFRPGAGRGGIPLRLYSSGGHLYAVPADAAALVDRGVVDRRLFDVMLLSRPEYRRENAEGLAVIVTYSKPGAREVVRAGNGVRVEHVYTSIDGDGLRVGSVDAWRRLTSTAGIKRVWLDVVQDSL</sequence>
<comment type="caution">
    <text evidence="1">The sequence shown here is derived from an EMBL/GenBank/DDBJ whole genome shotgun (WGS) entry which is preliminary data.</text>
</comment>
<dbReference type="EMBL" id="BAABAA010000017">
    <property type="protein sequence ID" value="GAA3593743.1"/>
    <property type="molecule type" value="Genomic_DNA"/>
</dbReference>
<name>A0ABP6Z057_9ACTN</name>
<reference evidence="2" key="1">
    <citation type="journal article" date="2019" name="Int. J. Syst. Evol. Microbiol.">
        <title>The Global Catalogue of Microorganisms (GCM) 10K type strain sequencing project: providing services to taxonomists for standard genome sequencing and annotation.</title>
        <authorList>
            <consortium name="The Broad Institute Genomics Platform"/>
            <consortium name="The Broad Institute Genome Sequencing Center for Infectious Disease"/>
            <person name="Wu L."/>
            <person name="Ma J."/>
        </authorList>
    </citation>
    <scope>NUCLEOTIDE SEQUENCE [LARGE SCALE GENOMIC DNA]</scope>
    <source>
        <strain evidence="2">JCM 16928</strain>
    </source>
</reference>
<proteinExistence type="predicted"/>
<gene>
    <name evidence="1" type="ORF">GCM10022235_76260</name>
</gene>
<organism evidence="1 2">
    <name type="scientific">Kribbella ginsengisoli</name>
    <dbReference type="NCBI Taxonomy" id="363865"/>
    <lineage>
        <taxon>Bacteria</taxon>
        <taxon>Bacillati</taxon>
        <taxon>Actinomycetota</taxon>
        <taxon>Actinomycetes</taxon>
        <taxon>Propionibacteriales</taxon>
        <taxon>Kribbellaceae</taxon>
        <taxon>Kribbella</taxon>
    </lineage>
</organism>
<evidence type="ECO:0000313" key="1">
    <source>
        <dbReference type="EMBL" id="GAA3593743.1"/>
    </source>
</evidence>